<sequence>MVEEVTDEEDEIELEEPDQLDHIDNTTVNHNVTVDSSANEETFSSYSMEPPVTPPGWLMALLVESPFILTAFVYEFQGILDSGSSKHLFNDSHYFWDLDLSQMLSIRTANCGSMETCGRGLVKIQVKDICYPDKSFIINLDDAHYTPECLINLFSFGSFLESGMQMYYEGVEGRIYMKKPSPCMFGVHLLHRLLFIKSSFAALPIPSEDILFAALAFPVRLKDWLLAHDILGHPDDGILDQGFSAL</sequence>
<proteinExistence type="predicted"/>
<dbReference type="InterPro" id="IPR054722">
    <property type="entry name" value="PolX-like_BBD"/>
</dbReference>
<evidence type="ECO:0000259" key="1">
    <source>
        <dbReference type="Pfam" id="PF22936"/>
    </source>
</evidence>
<accession>A0A0W0FRS7</accession>
<reference evidence="2 3" key="1">
    <citation type="submission" date="2015-12" db="EMBL/GenBank/DDBJ databases">
        <title>Draft genome sequence of Moniliophthora roreri, the causal agent of frosty pod rot of cacao.</title>
        <authorList>
            <person name="Aime M.C."/>
            <person name="Diaz-Valderrama J.R."/>
            <person name="Kijpornyongpan T."/>
            <person name="Phillips-Mora W."/>
        </authorList>
    </citation>
    <scope>NUCLEOTIDE SEQUENCE [LARGE SCALE GENOMIC DNA]</scope>
    <source>
        <strain evidence="2 3">MCA 2952</strain>
    </source>
</reference>
<evidence type="ECO:0000313" key="3">
    <source>
        <dbReference type="Proteomes" id="UP000054988"/>
    </source>
</evidence>
<comment type="caution">
    <text evidence="2">The sequence shown here is derived from an EMBL/GenBank/DDBJ whole genome shotgun (WGS) entry which is preliminary data.</text>
</comment>
<dbReference type="AlphaFoldDB" id="A0A0W0FRS7"/>
<organism evidence="2 3">
    <name type="scientific">Moniliophthora roreri</name>
    <name type="common">Frosty pod rot fungus</name>
    <name type="synonym">Monilia roreri</name>
    <dbReference type="NCBI Taxonomy" id="221103"/>
    <lineage>
        <taxon>Eukaryota</taxon>
        <taxon>Fungi</taxon>
        <taxon>Dikarya</taxon>
        <taxon>Basidiomycota</taxon>
        <taxon>Agaricomycotina</taxon>
        <taxon>Agaricomycetes</taxon>
        <taxon>Agaricomycetidae</taxon>
        <taxon>Agaricales</taxon>
        <taxon>Marasmiineae</taxon>
        <taxon>Marasmiaceae</taxon>
        <taxon>Moniliophthora</taxon>
    </lineage>
</organism>
<name>A0A0W0FRS7_MONRR</name>
<gene>
    <name evidence="2" type="ORF">WG66_8597</name>
</gene>
<dbReference type="Proteomes" id="UP000054988">
    <property type="component" value="Unassembled WGS sequence"/>
</dbReference>
<dbReference type="Pfam" id="PF22936">
    <property type="entry name" value="Pol_BBD"/>
    <property type="match status" value="1"/>
</dbReference>
<dbReference type="EMBL" id="LATX01001727">
    <property type="protein sequence ID" value="KTB38826.1"/>
    <property type="molecule type" value="Genomic_DNA"/>
</dbReference>
<protein>
    <recommendedName>
        <fullName evidence="1">Retrovirus-related Pol polyprotein from transposon TNT 1-94-like beta-barrel domain-containing protein</fullName>
    </recommendedName>
</protein>
<evidence type="ECO:0000313" key="2">
    <source>
        <dbReference type="EMBL" id="KTB38826.1"/>
    </source>
</evidence>
<feature type="domain" description="Retrovirus-related Pol polyprotein from transposon TNT 1-94-like beta-barrel" evidence="1">
    <location>
        <begin position="79"/>
        <end position="163"/>
    </location>
</feature>